<dbReference type="AlphaFoldDB" id="A0A1R4FJY2"/>
<comment type="similarity">
    <text evidence="2">Belongs to the glycosyl hydrolase 3 family.</text>
</comment>
<evidence type="ECO:0000313" key="10">
    <source>
        <dbReference type="Proteomes" id="UP000195913"/>
    </source>
</evidence>
<evidence type="ECO:0000256" key="1">
    <source>
        <dbReference type="ARBA" id="ARBA00001231"/>
    </source>
</evidence>
<dbReference type="GO" id="GO:0005975">
    <property type="term" value="P:carbohydrate metabolic process"/>
    <property type="evidence" value="ECO:0007669"/>
    <property type="project" value="InterPro"/>
</dbReference>
<organism evidence="9 10">
    <name type="scientific">Arthrobacter rhombi</name>
    <dbReference type="NCBI Taxonomy" id="71253"/>
    <lineage>
        <taxon>Bacteria</taxon>
        <taxon>Bacillati</taxon>
        <taxon>Actinomycetota</taxon>
        <taxon>Actinomycetes</taxon>
        <taxon>Micrococcales</taxon>
        <taxon>Micrococcaceae</taxon>
        <taxon>Arthrobacter</taxon>
    </lineage>
</organism>
<dbReference type="EC" id="3.2.1.52" evidence="3"/>
<dbReference type="GO" id="GO:0004563">
    <property type="term" value="F:beta-N-acetylhexosaminidase activity"/>
    <property type="evidence" value="ECO:0007669"/>
    <property type="project" value="UniProtKB-EC"/>
</dbReference>
<keyword evidence="10" id="KW-1185">Reference proteome</keyword>
<gene>
    <name evidence="9" type="ORF">FM101_04290</name>
</gene>
<dbReference type="InterPro" id="IPR001764">
    <property type="entry name" value="Glyco_hydro_3_N"/>
</dbReference>
<comment type="catalytic activity">
    <reaction evidence="1">
        <text>Hydrolysis of terminal non-reducing N-acetyl-D-hexosamine residues in N-acetyl-beta-D-hexosaminides.</text>
        <dbReference type="EC" id="3.2.1.52"/>
    </reaction>
</comment>
<sequence>MKKHLRNVATAALICAALPLAACTTPEPGPASSGSAGASSKGTGSPESTQAPGSEGSAQSSAGSASPSSAAPTPAAETAAQKRLDTLSLEQRVGQVLMMGVPAAGATATDLGIVQKNHVGNVFLKGRSAVGLQGTAAAVQKIEATVTQKTTGGVGQFISTDQEGGKVQVLKGPGYSSIPAGLTQGSWDPKTLERRATGWGKELAESGINVNLAPVADTVPASIGAANAPIGAFGREYGKTPGSAQAGSSAFAAGMVSAGVSPVMKHYPGLGRVSQNTDVSHGVTDTVTTRDDETLEPFQAGIDDGADFIMLSSAYYSRIDAKNPAAFSDTVINGMLREDQGFDGIVISDDMCDATQFRDWKYATRAKKFFDAGGTMMLCVNQDAIGPITAGLVAEAKADPGFKAKIDAAALLVLKVKDGL</sequence>
<feature type="domain" description="Glycoside hydrolase family 3 N-terminal" evidence="8">
    <location>
        <begin position="89"/>
        <end position="410"/>
    </location>
</feature>
<reference evidence="9 10" key="1">
    <citation type="submission" date="2017-02" db="EMBL/GenBank/DDBJ databases">
        <authorList>
            <person name="Peterson S.W."/>
        </authorList>
    </citation>
    <scope>NUCLEOTIDE SEQUENCE [LARGE SCALE GENOMIC DNA]</scope>
    <source>
        <strain evidence="9 10">B Ar 00.02</strain>
    </source>
</reference>
<evidence type="ECO:0000256" key="4">
    <source>
        <dbReference type="ARBA" id="ARBA00022801"/>
    </source>
</evidence>
<name>A0A1R4FJY2_9MICC</name>
<evidence type="ECO:0000313" key="9">
    <source>
        <dbReference type="EMBL" id="SJM56153.1"/>
    </source>
</evidence>
<proteinExistence type="inferred from homology"/>
<dbReference type="InterPro" id="IPR017853">
    <property type="entry name" value="GH"/>
</dbReference>
<dbReference type="GO" id="GO:0009254">
    <property type="term" value="P:peptidoglycan turnover"/>
    <property type="evidence" value="ECO:0007669"/>
    <property type="project" value="TreeGrafter"/>
</dbReference>
<dbReference type="EMBL" id="FUHW01000020">
    <property type="protein sequence ID" value="SJM56153.1"/>
    <property type="molecule type" value="Genomic_DNA"/>
</dbReference>
<dbReference type="SUPFAM" id="SSF51445">
    <property type="entry name" value="(Trans)glycosidases"/>
    <property type="match status" value="1"/>
</dbReference>
<feature type="chain" id="PRO_5038872433" description="beta-N-acetylhexosaminidase" evidence="7">
    <location>
        <begin position="23"/>
        <end position="420"/>
    </location>
</feature>
<dbReference type="Proteomes" id="UP000195913">
    <property type="component" value="Unassembled WGS sequence"/>
</dbReference>
<evidence type="ECO:0000256" key="5">
    <source>
        <dbReference type="ARBA" id="ARBA00023295"/>
    </source>
</evidence>
<dbReference type="InterPro" id="IPR050226">
    <property type="entry name" value="NagZ_Beta-hexosaminidase"/>
</dbReference>
<feature type="signal peptide" evidence="7">
    <location>
        <begin position="1"/>
        <end position="22"/>
    </location>
</feature>
<accession>A0A1R4FJY2</accession>
<evidence type="ECO:0000256" key="7">
    <source>
        <dbReference type="SAM" id="SignalP"/>
    </source>
</evidence>
<dbReference type="PANTHER" id="PTHR30480:SF13">
    <property type="entry name" value="BETA-HEXOSAMINIDASE"/>
    <property type="match status" value="1"/>
</dbReference>
<dbReference type="PANTHER" id="PTHR30480">
    <property type="entry name" value="BETA-HEXOSAMINIDASE-RELATED"/>
    <property type="match status" value="1"/>
</dbReference>
<keyword evidence="7" id="KW-0732">Signal</keyword>
<protein>
    <recommendedName>
        <fullName evidence="3">beta-N-acetylhexosaminidase</fullName>
        <ecNumber evidence="3">3.2.1.52</ecNumber>
    </recommendedName>
</protein>
<evidence type="ECO:0000256" key="6">
    <source>
        <dbReference type="SAM" id="MobiDB-lite"/>
    </source>
</evidence>
<evidence type="ECO:0000259" key="8">
    <source>
        <dbReference type="Pfam" id="PF00933"/>
    </source>
</evidence>
<keyword evidence="5 9" id="KW-0326">Glycosidase</keyword>
<dbReference type="InterPro" id="IPR036962">
    <property type="entry name" value="Glyco_hydro_3_N_sf"/>
</dbReference>
<dbReference type="Pfam" id="PF00933">
    <property type="entry name" value="Glyco_hydro_3"/>
    <property type="match status" value="1"/>
</dbReference>
<dbReference type="Gene3D" id="3.20.20.300">
    <property type="entry name" value="Glycoside hydrolase, family 3, N-terminal domain"/>
    <property type="match status" value="1"/>
</dbReference>
<feature type="region of interest" description="Disordered" evidence="6">
    <location>
        <begin position="26"/>
        <end position="79"/>
    </location>
</feature>
<evidence type="ECO:0000256" key="2">
    <source>
        <dbReference type="ARBA" id="ARBA00005336"/>
    </source>
</evidence>
<keyword evidence="4 9" id="KW-0378">Hydrolase</keyword>
<evidence type="ECO:0000256" key="3">
    <source>
        <dbReference type="ARBA" id="ARBA00012663"/>
    </source>
</evidence>